<organism evidence="2 3">
    <name type="scientific">Cryobacterium tagatosivorans</name>
    <dbReference type="NCBI Taxonomy" id="1259199"/>
    <lineage>
        <taxon>Bacteria</taxon>
        <taxon>Bacillati</taxon>
        <taxon>Actinomycetota</taxon>
        <taxon>Actinomycetes</taxon>
        <taxon>Micrococcales</taxon>
        <taxon>Microbacteriaceae</taxon>
        <taxon>Cryobacterium</taxon>
    </lineage>
</organism>
<evidence type="ECO:0000259" key="1">
    <source>
        <dbReference type="Pfam" id="PF13460"/>
    </source>
</evidence>
<keyword evidence="3" id="KW-1185">Reference proteome</keyword>
<dbReference type="GO" id="GO:0044877">
    <property type="term" value="F:protein-containing complex binding"/>
    <property type="evidence" value="ECO:0007669"/>
    <property type="project" value="TreeGrafter"/>
</dbReference>
<dbReference type="Pfam" id="PF13460">
    <property type="entry name" value="NAD_binding_10"/>
    <property type="match status" value="1"/>
</dbReference>
<gene>
    <name evidence="2" type="ORF">E3O23_11890</name>
</gene>
<comment type="caution">
    <text evidence="2">The sequence shown here is derived from an EMBL/GenBank/DDBJ whole genome shotgun (WGS) entry which is preliminary data.</text>
</comment>
<protein>
    <submittedName>
        <fullName evidence="2">Epimerase</fullName>
    </submittedName>
</protein>
<evidence type="ECO:0000313" key="3">
    <source>
        <dbReference type="Proteomes" id="UP000297866"/>
    </source>
</evidence>
<dbReference type="InterPro" id="IPR016040">
    <property type="entry name" value="NAD(P)-bd_dom"/>
</dbReference>
<sequence length="262" mass="27655">MAEADLLVVGGTGLAGRAVVAAAVARGLRVRVLSRRPPGPDAQGRITGAEYRAGDIRTGAGLREALTGARALIDTTNGFGRADRPTLTDGARRLTEAAAAAGVERAVVLSIVNVDRSSFGYYRAKAEQERLYLGAGLSARVVRATQFHDFVATFCHLAPFGLATAIRRVRFQPIAVEDVAVVLVDQALDPAAAPERTMVIGGPLAHTTGELAALWQKARGRRGPVIPVPLPGQLGRFFRAGLNLAPDHRAGTVTFEEWLAGH</sequence>
<evidence type="ECO:0000313" key="2">
    <source>
        <dbReference type="EMBL" id="TFB49534.1"/>
    </source>
</evidence>
<name>A0A4R8UEH8_9MICO</name>
<dbReference type="Gene3D" id="3.40.50.720">
    <property type="entry name" value="NAD(P)-binding Rossmann-like Domain"/>
    <property type="match status" value="1"/>
</dbReference>
<feature type="domain" description="NAD(P)-binding" evidence="1">
    <location>
        <begin position="10"/>
        <end position="190"/>
    </location>
</feature>
<dbReference type="SUPFAM" id="SSF51735">
    <property type="entry name" value="NAD(P)-binding Rossmann-fold domains"/>
    <property type="match status" value="1"/>
</dbReference>
<dbReference type="Proteomes" id="UP000297866">
    <property type="component" value="Unassembled WGS sequence"/>
</dbReference>
<reference evidence="2 3" key="1">
    <citation type="submission" date="2019-03" db="EMBL/GenBank/DDBJ databases">
        <title>Genomics of glacier-inhabiting Cryobacterium strains.</title>
        <authorList>
            <person name="Liu Q."/>
            <person name="Xin Y.-H."/>
        </authorList>
    </citation>
    <scope>NUCLEOTIDE SEQUENCE [LARGE SCALE GENOMIC DNA]</scope>
    <source>
        <strain evidence="2 3">Sr47</strain>
    </source>
</reference>
<dbReference type="InterPro" id="IPR036291">
    <property type="entry name" value="NAD(P)-bd_dom_sf"/>
</dbReference>
<dbReference type="AlphaFoldDB" id="A0A4R8UEH8"/>
<proteinExistence type="predicted"/>
<accession>A0A4R8UEH8</accession>
<dbReference type="PANTHER" id="PTHR12126:SF11">
    <property type="entry name" value="NADH DEHYDROGENASE [UBIQUINONE] 1 ALPHA SUBCOMPLEX SUBUNIT 9, MITOCHONDRIAL"/>
    <property type="match status" value="1"/>
</dbReference>
<dbReference type="InterPro" id="IPR051207">
    <property type="entry name" value="ComplexI_NDUFA9_subunit"/>
</dbReference>
<dbReference type="RefSeq" id="WP_134491273.1">
    <property type="nucleotide sequence ID" value="NZ_SOEZ01000057.1"/>
</dbReference>
<dbReference type="OrthoDB" id="9771302at2"/>
<dbReference type="EMBL" id="SOEZ01000057">
    <property type="protein sequence ID" value="TFB49534.1"/>
    <property type="molecule type" value="Genomic_DNA"/>
</dbReference>
<dbReference type="PANTHER" id="PTHR12126">
    <property type="entry name" value="NADH-UBIQUINONE OXIDOREDUCTASE 39 KDA SUBUNIT-RELATED"/>
    <property type="match status" value="1"/>
</dbReference>